<dbReference type="EMBL" id="HBNS01034341">
    <property type="protein sequence ID" value="CAE4629996.1"/>
    <property type="molecule type" value="Transcribed_RNA"/>
</dbReference>
<sequence length="109" mass="12973">MECNSTAMPSHHQVTLSQALDIKPTISTKVKSRKKRHRISYRIHVVHLHRSRRRRTSVRLSLLFRERYCILQQKALLAMMKFGKKIRSKLIPKRKRAPSQKKTSNEPFR</sequence>
<proteinExistence type="predicted"/>
<protein>
    <submittedName>
        <fullName evidence="2">Uncharacterized protein</fullName>
    </submittedName>
</protein>
<reference evidence="2" key="1">
    <citation type="submission" date="2021-01" db="EMBL/GenBank/DDBJ databases">
        <authorList>
            <person name="Corre E."/>
            <person name="Pelletier E."/>
            <person name="Niang G."/>
            <person name="Scheremetjew M."/>
            <person name="Finn R."/>
            <person name="Kale V."/>
            <person name="Holt S."/>
            <person name="Cochrane G."/>
            <person name="Meng A."/>
            <person name="Brown T."/>
            <person name="Cohen L."/>
        </authorList>
    </citation>
    <scope>NUCLEOTIDE SEQUENCE</scope>
    <source>
        <strain evidence="2">GSO104</strain>
    </source>
</reference>
<dbReference type="AlphaFoldDB" id="A0A7S4VHL4"/>
<accession>A0A7S4VHL4</accession>
<evidence type="ECO:0000313" key="2">
    <source>
        <dbReference type="EMBL" id="CAE4629996.1"/>
    </source>
</evidence>
<feature type="compositionally biased region" description="Basic residues" evidence="1">
    <location>
        <begin position="87"/>
        <end position="99"/>
    </location>
</feature>
<feature type="compositionally biased region" description="Polar residues" evidence="1">
    <location>
        <begin position="100"/>
        <end position="109"/>
    </location>
</feature>
<gene>
    <name evidence="2" type="ORF">DBRI00130_LOCUS26871</name>
</gene>
<name>A0A7S4VHL4_9STRA</name>
<feature type="region of interest" description="Disordered" evidence="1">
    <location>
        <begin position="87"/>
        <end position="109"/>
    </location>
</feature>
<organism evidence="2">
    <name type="scientific">Ditylum brightwellii</name>
    <dbReference type="NCBI Taxonomy" id="49249"/>
    <lineage>
        <taxon>Eukaryota</taxon>
        <taxon>Sar</taxon>
        <taxon>Stramenopiles</taxon>
        <taxon>Ochrophyta</taxon>
        <taxon>Bacillariophyta</taxon>
        <taxon>Mediophyceae</taxon>
        <taxon>Lithodesmiophycidae</taxon>
        <taxon>Lithodesmiales</taxon>
        <taxon>Lithodesmiaceae</taxon>
        <taxon>Ditylum</taxon>
    </lineage>
</organism>
<evidence type="ECO:0000256" key="1">
    <source>
        <dbReference type="SAM" id="MobiDB-lite"/>
    </source>
</evidence>